<sequence length="512" mass="57309">METPNELFPTAVPPRLSKSKFLSGLQCHKRLYLEIHQPALATPPDASTRAILGMGTEIGVLAQQRFPGGVLVKAGFRQREAAVVETAGLLQDPTVPSIFEGAFEHDGVLVRVDILERVQTGSGESPSWRLIEVKSSTRVKDIHLDDLAIQSFIVQGSGVNLEATCLMHINTGYRYDGGVVDLRALFSVEHVSEALTARRMLVLERLAAMKSMLLGVQAPPIEPDQHCHSPYECPFWAHCTKDKPPRWIYHLPGKKEMVSQLVRQGVTTIDEIPEGVRLSDAQQKVKNNVEWVSSELGSLLHSLRYPIHHLDAETVMLAVPRFPSTRPYQALPVQWSNHIELESGEVVHQEFLHNEASEPRRRWAEALIESLGESGSILVYSAYEAGLIRQLADMFPEFRSAFREIGKRLWDLLPVIKEHYYHPAFNGSYSIKSVLPAVVPSLGYGDLAIQEGGHAAAEYYRMVFVETDWVERETIREALLRYCARDTLAMVELRRTLKTKAGIRPGNTAEAS</sequence>
<dbReference type="AlphaFoldDB" id="A0A0S4LNY5"/>
<dbReference type="OrthoDB" id="9783873at2"/>
<dbReference type="InterPro" id="IPR021301">
    <property type="entry name" value="DUF2779"/>
</dbReference>
<dbReference type="STRING" id="1742972.COMA1_70136"/>
<name>A0A0S4LNY5_9BACT</name>
<evidence type="ECO:0000313" key="2">
    <source>
        <dbReference type="EMBL" id="CUS39297.1"/>
    </source>
</evidence>
<dbReference type="RefSeq" id="WP_090751165.1">
    <property type="nucleotide sequence ID" value="NZ_CZQA01000013.1"/>
</dbReference>
<accession>A0A0S4LNY5</accession>
<organism evidence="2 3">
    <name type="scientific">Candidatus Nitrospira nitrosa</name>
    <dbReference type="NCBI Taxonomy" id="1742972"/>
    <lineage>
        <taxon>Bacteria</taxon>
        <taxon>Pseudomonadati</taxon>
        <taxon>Nitrospirota</taxon>
        <taxon>Nitrospiria</taxon>
        <taxon>Nitrospirales</taxon>
        <taxon>Nitrospiraceae</taxon>
        <taxon>Nitrospira</taxon>
    </lineage>
</organism>
<dbReference type="EMBL" id="CZQA01000013">
    <property type="protein sequence ID" value="CUS39297.1"/>
    <property type="molecule type" value="Genomic_DNA"/>
</dbReference>
<evidence type="ECO:0000259" key="1">
    <source>
        <dbReference type="Pfam" id="PF11074"/>
    </source>
</evidence>
<dbReference type="Pfam" id="PF11074">
    <property type="entry name" value="DUF2779"/>
    <property type="match status" value="1"/>
</dbReference>
<reference evidence="2 3" key="1">
    <citation type="submission" date="2015-10" db="EMBL/GenBank/DDBJ databases">
        <authorList>
            <person name="Gilbert D.G."/>
        </authorList>
    </citation>
    <scope>NUCLEOTIDE SEQUENCE [LARGE SCALE GENOMIC DNA]</scope>
    <source>
        <strain evidence="2">COMA1</strain>
    </source>
</reference>
<evidence type="ECO:0000313" key="3">
    <source>
        <dbReference type="Proteomes" id="UP000199032"/>
    </source>
</evidence>
<protein>
    <recommendedName>
        <fullName evidence="1">DUF2779 domain-containing protein</fullName>
    </recommendedName>
</protein>
<dbReference type="Proteomes" id="UP000199032">
    <property type="component" value="Unassembled WGS sequence"/>
</dbReference>
<gene>
    <name evidence="2" type="ORF">COMA1_70136</name>
</gene>
<keyword evidence="3" id="KW-1185">Reference proteome</keyword>
<proteinExistence type="predicted"/>
<feature type="domain" description="DUF2779" evidence="1">
    <location>
        <begin position="308"/>
        <end position="430"/>
    </location>
</feature>